<organism evidence="1 2">
    <name type="scientific">Haematococcus lacustris</name>
    <name type="common">Green alga</name>
    <name type="synonym">Haematococcus pluvialis</name>
    <dbReference type="NCBI Taxonomy" id="44745"/>
    <lineage>
        <taxon>Eukaryota</taxon>
        <taxon>Viridiplantae</taxon>
        <taxon>Chlorophyta</taxon>
        <taxon>core chlorophytes</taxon>
        <taxon>Chlorophyceae</taxon>
        <taxon>CS clade</taxon>
        <taxon>Chlamydomonadales</taxon>
        <taxon>Haematococcaceae</taxon>
        <taxon>Haematococcus</taxon>
    </lineage>
</organism>
<accession>A0A699YQY2</accession>
<evidence type="ECO:0000313" key="2">
    <source>
        <dbReference type="Proteomes" id="UP000485058"/>
    </source>
</evidence>
<dbReference type="Proteomes" id="UP000485058">
    <property type="component" value="Unassembled WGS sequence"/>
</dbReference>
<comment type="caution">
    <text evidence="1">The sequence shown here is derived from an EMBL/GenBank/DDBJ whole genome shotgun (WGS) entry which is preliminary data.</text>
</comment>
<proteinExistence type="predicted"/>
<feature type="non-terminal residue" evidence="1">
    <location>
        <position position="1"/>
    </location>
</feature>
<gene>
    <name evidence="1" type="ORF">HaLaN_00022</name>
</gene>
<dbReference type="EMBL" id="BLLF01000001">
    <property type="protein sequence ID" value="GFH05542.1"/>
    <property type="molecule type" value="Genomic_DNA"/>
</dbReference>
<name>A0A699YQY2_HAELA</name>
<evidence type="ECO:0000313" key="1">
    <source>
        <dbReference type="EMBL" id="GFH05542.1"/>
    </source>
</evidence>
<keyword evidence="2" id="KW-1185">Reference proteome</keyword>
<sequence>MDKMRQQALWLGKVAIKDSNAT</sequence>
<dbReference type="AlphaFoldDB" id="A0A699YQY2"/>
<protein>
    <submittedName>
        <fullName evidence="1">Uncharacterized protein</fullName>
    </submittedName>
</protein>
<reference evidence="1 2" key="1">
    <citation type="submission" date="2020-02" db="EMBL/GenBank/DDBJ databases">
        <title>Draft genome sequence of Haematococcus lacustris strain NIES-144.</title>
        <authorList>
            <person name="Morimoto D."/>
            <person name="Nakagawa S."/>
            <person name="Yoshida T."/>
            <person name="Sawayama S."/>
        </authorList>
    </citation>
    <scope>NUCLEOTIDE SEQUENCE [LARGE SCALE GENOMIC DNA]</scope>
    <source>
        <strain evidence="1 2">NIES-144</strain>
    </source>
</reference>